<gene>
    <name evidence="3" type="ORF">BRAPAZ1V2_A10P09660.2</name>
</gene>
<dbReference type="Gramene" id="A10p09660.2_BraZ1">
    <property type="protein sequence ID" value="A10p09660.2_BraZ1.CDS.1"/>
    <property type="gene ID" value="A10g09660.2_BraZ1"/>
</dbReference>
<reference evidence="3 4" key="1">
    <citation type="submission" date="2021-07" db="EMBL/GenBank/DDBJ databases">
        <authorList>
            <consortium name="Genoscope - CEA"/>
            <person name="William W."/>
        </authorList>
    </citation>
    <scope>NUCLEOTIDE SEQUENCE [LARGE SCALE GENOMIC DNA]</scope>
</reference>
<evidence type="ECO:0000313" key="4">
    <source>
        <dbReference type="Proteomes" id="UP000694005"/>
    </source>
</evidence>
<dbReference type="EMBL" id="LS974626">
    <property type="protein sequence ID" value="CAG7909720.1"/>
    <property type="molecule type" value="Genomic_DNA"/>
</dbReference>
<dbReference type="AlphaFoldDB" id="A0A8D9I189"/>
<sequence>MFLLQTMCPFSTNIHFDYDGHYSKDGDDYEWIPTDARLYDEWIPTDARLYAISFKTSSLEEITYSLLKERICRKMGIDPFTKRLNLGYIPLVVEPKRQSYILDNEDVFVYLTSVDREQRRSILHVEDIEELKIVQITEQLSRVGESSCSRNYCERESGYGEEDNVGTCLEHDEHPHKKQKKSRL</sequence>
<proteinExistence type="predicted"/>
<evidence type="ECO:0000256" key="1">
    <source>
        <dbReference type="SAM" id="MobiDB-lite"/>
    </source>
</evidence>
<protein>
    <recommendedName>
        <fullName evidence="2">MULE transposase N-terminal all-beta domain-containing protein</fullName>
    </recommendedName>
</protein>
<name>A0A8D9I189_BRACM</name>
<organism evidence="3 4">
    <name type="scientific">Brassica campestris</name>
    <name type="common">Field mustard</name>
    <dbReference type="NCBI Taxonomy" id="3711"/>
    <lineage>
        <taxon>Eukaryota</taxon>
        <taxon>Viridiplantae</taxon>
        <taxon>Streptophyta</taxon>
        <taxon>Embryophyta</taxon>
        <taxon>Tracheophyta</taxon>
        <taxon>Spermatophyta</taxon>
        <taxon>Magnoliopsida</taxon>
        <taxon>eudicotyledons</taxon>
        <taxon>Gunneridae</taxon>
        <taxon>Pentapetalae</taxon>
        <taxon>rosids</taxon>
        <taxon>malvids</taxon>
        <taxon>Brassicales</taxon>
        <taxon>Brassicaceae</taxon>
        <taxon>Brassiceae</taxon>
        <taxon>Brassica</taxon>
    </lineage>
</organism>
<feature type="domain" description="MULE transposase N-terminal all-beta" evidence="2">
    <location>
        <begin position="73"/>
        <end position="173"/>
    </location>
</feature>
<accession>A0A8D9I189</accession>
<feature type="region of interest" description="Disordered" evidence="1">
    <location>
        <begin position="156"/>
        <end position="184"/>
    </location>
</feature>
<dbReference type="Proteomes" id="UP000694005">
    <property type="component" value="Chromosome A10"/>
</dbReference>
<evidence type="ECO:0000259" key="2">
    <source>
        <dbReference type="Pfam" id="PF10532"/>
    </source>
</evidence>
<dbReference type="Pfam" id="PF10532">
    <property type="entry name" value="Plant_all_beta"/>
    <property type="match status" value="1"/>
</dbReference>
<dbReference type="InterPro" id="IPR018290">
    <property type="entry name" value="MULE_transposase_N"/>
</dbReference>
<evidence type="ECO:0000313" key="3">
    <source>
        <dbReference type="EMBL" id="CAG7909720.1"/>
    </source>
</evidence>